<dbReference type="Pfam" id="PF05137">
    <property type="entry name" value="PilN"/>
    <property type="match status" value="1"/>
</dbReference>
<dbReference type="PANTHER" id="PTHR40278">
    <property type="entry name" value="DNA UTILIZATION PROTEIN HOFN"/>
    <property type="match status" value="1"/>
</dbReference>
<gene>
    <name evidence="1" type="ORF">V7V80_09895</name>
</gene>
<organism evidence="1 2">
    <name type="scientific">Pseudomonas kermanshahensis</name>
    <dbReference type="NCBI Taxonomy" id="2745482"/>
    <lineage>
        <taxon>Bacteria</taxon>
        <taxon>Pseudomonadati</taxon>
        <taxon>Pseudomonadota</taxon>
        <taxon>Gammaproteobacteria</taxon>
        <taxon>Pseudomonadales</taxon>
        <taxon>Pseudomonadaceae</taxon>
        <taxon>Pseudomonas</taxon>
    </lineage>
</organism>
<dbReference type="InterPro" id="IPR052534">
    <property type="entry name" value="Extracell_DNA_Util/SecSys_Comp"/>
</dbReference>
<dbReference type="PANTHER" id="PTHR40278:SF1">
    <property type="entry name" value="DNA UTILIZATION PROTEIN HOFN"/>
    <property type="match status" value="1"/>
</dbReference>
<protein>
    <submittedName>
        <fullName evidence="1">PilN domain-containing protein</fullName>
    </submittedName>
</protein>
<dbReference type="RefSeq" id="WP_339549215.1">
    <property type="nucleotide sequence ID" value="NZ_JBBHLD010000006.1"/>
</dbReference>
<evidence type="ECO:0000313" key="2">
    <source>
        <dbReference type="Proteomes" id="UP001377692"/>
    </source>
</evidence>
<name>A0ABU8R538_9PSED</name>
<keyword evidence="2" id="KW-1185">Reference proteome</keyword>
<comment type="caution">
    <text evidence="1">The sequence shown here is derived from an EMBL/GenBank/DDBJ whole genome shotgun (WGS) entry which is preliminary data.</text>
</comment>
<dbReference type="Proteomes" id="UP001377692">
    <property type="component" value="Unassembled WGS sequence"/>
</dbReference>
<reference evidence="1 2" key="1">
    <citation type="submission" date="2024-02" db="EMBL/GenBank/DDBJ databases">
        <title>Identification of pathogenicity and growth-promoting functions of Pseudomonas putida variants.</title>
        <authorList>
            <person name="Sun J."/>
        </authorList>
    </citation>
    <scope>NUCLEOTIDE SEQUENCE [LARGE SCALE GENOMIC DNA]</scope>
    <source>
        <strain evidence="1 2">A04</strain>
    </source>
</reference>
<dbReference type="EMBL" id="JBBHLD010000006">
    <property type="protein sequence ID" value="MEJ5904988.1"/>
    <property type="molecule type" value="Genomic_DNA"/>
</dbReference>
<accession>A0ABU8R538</accession>
<dbReference type="InterPro" id="IPR007813">
    <property type="entry name" value="PilN"/>
</dbReference>
<evidence type="ECO:0000313" key="1">
    <source>
        <dbReference type="EMBL" id="MEJ5904988.1"/>
    </source>
</evidence>
<proteinExistence type="predicted"/>
<sequence>MMRLNLLPWRERQRRSMLRRFQWMLLGSAALALCAVMLIDQLARQRAQQQGLNTVSRHSAIALLDEQLEQHAEVRAAHDAAQAHAAVLASLRADQGVFPALLSDLEAALPAGLQLTELTLVGGRLQVTGQAASGAVVAQFMRDLERSAVLQGLELKRVKHLPSGDEFVLAARVSAFWS</sequence>